<dbReference type="EMBL" id="UINC01001483">
    <property type="protein sequence ID" value="SUZ81938.1"/>
    <property type="molecule type" value="Genomic_DNA"/>
</dbReference>
<name>A0A381QTA6_9ZZZZ</name>
<reference evidence="1" key="1">
    <citation type="submission" date="2018-05" db="EMBL/GenBank/DDBJ databases">
        <authorList>
            <person name="Lanie J.A."/>
            <person name="Ng W.-L."/>
            <person name="Kazmierczak K.M."/>
            <person name="Andrzejewski T.M."/>
            <person name="Davidsen T.M."/>
            <person name="Wayne K.J."/>
            <person name="Tettelin H."/>
            <person name="Glass J.I."/>
            <person name="Rusch D."/>
            <person name="Podicherti R."/>
            <person name="Tsui H.-C.T."/>
            <person name="Winkler M.E."/>
        </authorList>
    </citation>
    <scope>NUCLEOTIDE SEQUENCE</scope>
</reference>
<evidence type="ECO:0008006" key="2">
    <source>
        <dbReference type="Google" id="ProtNLM"/>
    </source>
</evidence>
<dbReference type="AlphaFoldDB" id="A0A381QTA6"/>
<gene>
    <name evidence="1" type="ORF">METZ01_LOCUS34792</name>
</gene>
<dbReference type="InterPro" id="IPR021241">
    <property type="entry name" value="CsiV"/>
</dbReference>
<organism evidence="1">
    <name type="scientific">marine metagenome</name>
    <dbReference type="NCBI Taxonomy" id="408172"/>
    <lineage>
        <taxon>unclassified sequences</taxon>
        <taxon>metagenomes</taxon>
        <taxon>ecological metagenomes</taxon>
    </lineage>
</organism>
<sequence length="302" mass="35241">MNKLSIFRAKSVLLKFLGTLIAISPIGTMAQERWFQIEVSIFSNETDEDKSEEFWQPDQLELAFPEKMRRLDRLTDILMIDDLHTINNIEALKADPMIVPEKPQLMEREESILAMRPQTRKTNSGFRFFDFSRDDFLQLPPRLSEFQQTNQTLERSPDHRLLFHGLWRQVVTNSSQAEPVYVQGGLAYGVQHELQGSLTIHFNENQDRVIADTNLWLAEFSIVENSEENWELPIPPEEIADSLNYGTTNPDLNYHPIRIYHMQQDRDMRSNEFHYLDHPALGVVILVKPYEKPPLTPNNSDF</sequence>
<evidence type="ECO:0000313" key="1">
    <source>
        <dbReference type="EMBL" id="SUZ81938.1"/>
    </source>
</evidence>
<protein>
    <recommendedName>
        <fullName evidence="2">Peptidoglycan-binding protein CsiV</fullName>
    </recommendedName>
</protein>
<dbReference type="Pfam" id="PF10972">
    <property type="entry name" value="CsiV"/>
    <property type="match status" value="1"/>
</dbReference>
<accession>A0A381QTA6</accession>
<proteinExistence type="predicted"/>